<evidence type="ECO:0000313" key="1">
    <source>
        <dbReference type="EMBL" id="EPC02387.1"/>
    </source>
</evidence>
<comment type="caution">
    <text evidence="1">The sequence shown here is derived from an EMBL/GenBank/DDBJ whole genome shotgun (WGS) entry which is preliminary data.</text>
</comment>
<dbReference type="EMBL" id="ASTJ01000025">
    <property type="protein sequence ID" value="EPC02387.1"/>
    <property type="molecule type" value="Genomic_DNA"/>
</dbReference>
<dbReference type="Proteomes" id="UP000014463">
    <property type="component" value="Unassembled WGS sequence"/>
</dbReference>
<keyword evidence="2" id="KW-1185">Reference proteome</keyword>
<organism evidence="1 2">
    <name type="scientific">Litchfieldella anticariensis (strain DSM 16096 / CECT 5854 / CIP 108499 / LMG 22089 / FP35)</name>
    <name type="common">Halomonas anticariensis</name>
    <dbReference type="NCBI Taxonomy" id="1121939"/>
    <lineage>
        <taxon>Bacteria</taxon>
        <taxon>Pseudomonadati</taxon>
        <taxon>Pseudomonadota</taxon>
        <taxon>Gammaproteobacteria</taxon>
        <taxon>Oceanospirillales</taxon>
        <taxon>Halomonadaceae</taxon>
        <taxon>Litchfieldella</taxon>
    </lineage>
</organism>
<name>S2KJX2_LITA3</name>
<evidence type="ECO:0000313" key="2">
    <source>
        <dbReference type="Proteomes" id="UP000014463"/>
    </source>
</evidence>
<sequence>MLAHRQKAPNGLDTAKALVYSLKRWAALTLVSG</sequence>
<gene>
    <name evidence="1" type="ORF">L861_15230</name>
</gene>
<reference evidence="1 2" key="1">
    <citation type="journal article" date="2013" name="Genome Announc.">
        <title>Draft genome sequence of the moderately halophilic gammaproteobacterium Halomonas anticariensis FP35.</title>
        <authorList>
            <person name="Tahrioui A."/>
            <person name="Quesada E."/>
            <person name="Llamas I."/>
        </authorList>
    </citation>
    <scope>NUCLEOTIDE SEQUENCE [LARGE SCALE GENOMIC DNA]</scope>
    <source>
        <strain evidence="2">DSM 16096 / CECT 5854 / LMG 22089 / FP35</strain>
    </source>
</reference>
<protein>
    <submittedName>
        <fullName evidence="1">Uncharacterized protein</fullName>
    </submittedName>
</protein>
<dbReference type="AlphaFoldDB" id="S2KJX2"/>
<dbReference type="STRING" id="1121939.L861_15230"/>
<proteinExistence type="predicted"/>
<accession>S2KJX2</accession>